<evidence type="ECO:0000313" key="14">
    <source>
        <dbReference type="Proteomes" id="UP000786811"/>
    </source>
</evidence>
<dbReference type="GO" id="GO:0004984">
    <property type="term" value="F:olfactory receptor activity"/>
    <property type="evidence" value="ECO:0007669"/>
    <property type="project" value="InterPro"/>
</dbReference>
<sequence>MTILERNLYILTLVGVWKPEQWKGIKAALYYFYVSVVTIVNHSFLLSGVLDFELRNIDVVIIIDNLSLLSCLFTVRYKIVTILYYRNMIEEFVNRFQQKPFKPEDSEEEKIYEKFDKITKKITILYPALFTIAVSWYSVGHIFRMSPPNVMPYQGWFPYNYTIPKYYWPTAIYQLYAICSAACVNLAYDSIFCSMMYYLCAQTHILKYRFSKLVENLQKINLENDGSVNAREVERRMVGEWVDYHNDILDLVKFVKSLFSTAIFVQYSASSLLICSIAYTLSHTETRTMNFAGDFFYLTAMTIQIFVQCISSDQVTVEFADITNALYNTTWYNLSNSVRKSMTIILAEPLKPILINSGYFVILSLESFTKVIKLSYTIYNVLE</sequence>
<keyword evidence="14" id="KW-1185">Reference proteome</keyword>
<organism evidence="13 14">
    <name type="scientific">Cotesia congregata</name>
    <name type="common">Parasitoid wasp</name>
    <name type="synonym">Apanteles congregatus</name>
    <dbReference type="NCBI Taxonomy" id="51543"/>
    <lineage>
        <taxon>Eukaryota</taxon>
        <taxon>Metazoa</taxon>
        <taxon>Ecdysozoa</taxon>
        <taxon>Arthropoda</taxon>
        <taxon>Hexapoda</taxon>
        <taxon>Insecta</taxon>
        <taxon>Pterygota</taxon>
        <taxon>Neoptera</taxon>
        <taxon>Endopterygota</taxon>
        <taxon>Hymenoptera</taxon>
        <taxon>Apocrita</taxon>
        <taxon>Ichneumonoidea</taxon>
        <taxon>Braconidae</taxon>
        <taxon>Microgastrinae</taxon>
        <taxon>Cotesia</taxon>
    </lineage>
</organism>
<dbReference type="Pfam" id="PF02949">
    <property type="entry name" value="7tm_6"/>
    <property type="match status" value="1"/>
</dbReference>
<evidence type="ECO:0000256" key="3">
    <source>
        <dbReference type="ARBA" id="ARBA00022692"/>
    </source>
</evidence>
<comment type="caution">
    <text evidence="13">The sequence shown here is derived from an EMBL/GenBank/DDBJ whole genome shotgun (WGS) entry which is preliminary data.</text>
</comment>
<dbReference type="GO" id="GO:0007165">
    <property type="term" value="P:signal transduction"/>
    <property type="evidence" value="ECO:0007669"/>
    <property type="project" value="UniProtKB-KW"/>
</dbReference>
<evidence type="ECO:0000256" key="4">
    <source>
        <dbReference type="ARBA" id="ARBA00022725"/>
    </source>
</evidence>
<dbReference type="InterPro" id="IPR004117">
    <property type="entry name" value="7tm6_olfct_rcpt"/>
</dbReference>
<accession>A0A8J2HMN0</accession>
<dbReference type="GO" id="GO:0005549">
    <property type="term" value="F:odorant binding"/>
    <property type="evidence" value="ECO:0007669"/>
    <property type="project" value="InterPro"/>
</dbReference>
<feature type="transmembrane region" description="Helical" evidence="12">
    <location>
        <begin position="166"/>
        <end position="188"/>
    </location>
</feature>
<evidence type="ECO:0000256" key="12">
    <source>
        <dbReference type="SAM" id="Phobius"/>
    </source>
</evidence>
<dbReference type="PANTHER" id="PTHR21137">
    <property type="entry name" value="ODORANT RECEPTOR"/>
    <property type="match status" value="1"/>
</dbReference>
<keyword evidence="4" id="KW-0552">Olfaction</keyword>
<evidence type="ECO:0000256" key="2">
    <source>
        <dbReference type="ARBA" id="ARBA00022606"/>
    </source>
</evidence>
<keyword evidence="6 12" id="KW-0472">Membrane</keyword>
<feature type="non-terminal residue" evidence="13">
    <location>
        <position position="1"/>
    </location>
</feature>
<dbReference type="OrthoDB" id="6597368at2759"/>
<dbReference type="PANTHER" id="PTHR21137:SF37">
    <property type="entry name" value="ODORANT RECEPTOR 46A, ISOFORM B-RELATED"/>
    <property type="match status" value="1"/>
</dbReference>
<feature type="transmembrane region" description="Helical" evidence="12">
    <location>
        <begin position="28"/>
        <end position="46"/>
    </location>
</feature>
<evidence type="ECO:0000256" key="5">
    <source>
        <dbReference type="ARBA" id="ARBA00022989"/>
    </source>
</evidence>
<feature type="transmembrane region" description="Helical" evidence="12">
    <location>
        <begin position="124"/>
        <end position="146"/>
    </location>
</feature>
<comment type="function">
    <text evidence="9">Odorant receptor which mediates acceptance or avoidance behavior, depending on its substrates. The odorant receptor repertoire encodes a large collection of odor stimuli that vary widely in identity, intensity, and duration. May form a complex with Orco to form odorant-sensing units, providing sensitive and prolonged odorant signaling and calcium permeability.</text>
</comment>
<evidence type="ECO:0000256" key="7">
    <source>
        <dbReference type="ARBA" id="ARBA00023170"/>
    </source>
</evidence>
<comment type="subcellular location">
    <subcellularLocation>
        <location evidence="1">Membrane</location>
        <topology evidence="1">Multi-pass membrane protein</topology>
    </subcellularLocation>
</comment>
<evidence type="ECO:0000256" key="10">
    <source>
        <dbReference type="ARBA" id="ARBA00037946"/>
    </source>
</evidence>
<keyword evidence="3 12" id="KW-0812">Transmembrane</keyword>
<evidence type="ECO:0000256" key="11">
    <source>
        <dbReference type="ARBA" id="ARBA00038679"/>
    </source>
</evidence>
<evidence type="ECO:0000256" key="9">
    <source>
        <dbReference type="ARBA" id="ARBA00037764"/>
    </source>
</evidence>
<feature type="transmembrane region" description="Helical" evidence="12">
    <location>
        <begin position="66"/>
        <end position="85"/>
    </location>
</feature>
<proteinExistence type="inferred from homology"/>
<comment type="similarity">
    <text evidence="10">Belongs to the insect chemoreceptor superfamily. Heteromeric odorant receptor channel (TC 1.A.69) family. Or2a subfamily.</text>
</comment>
<name>A0A8J2HMN0_COTCN</name>
<comment type="subunit">
    <text evidence="11">Interacts with Orco. Complexes exist early in the endomembrane system in olfactory sensory neurons (OSNs), coupling these complexes to the conserved ciliary trafficking pathway.</text>
</comment>
<gene>
    <name evidence="13" type="ORF">HICCMSTLAB_LOCUS10759</name>
</gene>
<evidence type="ECO:0000256" key="1">
    <source>
        <dbReference type="ARBA" id="ARBA00004141"/>
    </source>
</evidence>
<keyword evidence="7 13" id="KW-0675">Receptor</keyword>
<protein>
    <submittedName>
        <fullName evidence="13">Olfactory receptor 131</fullName>
    </submittedName>
</protein>
<dbReference type="Proteomes" id="UP000786811">
    <property type="component" value="Unassembled WGS sequence"/>
</dbReference>
<dbReference type="EMBL" id="CAJNRD030001123">
    <property type="protein sequence ID" value="CAG5101926.1"/>
    <property type="molecule type" value="Genomic_DNA"/>
</dbReference>
<evidence type="ECO:0000256" key="6">
    <source>
        <dbReference type="ARBA" id="ARBA00023136"/>
    </source>
</evidence>
<evidence type="ECO:0000313" key="13">
    <source>
        <dbReference type="EMBL" id="CAG5101926.1"/>
    </source>
</evidence>
<dbReference type="AlphaFoldDB" id="A0A8J2HMN0"/>
<keyword evidence="5 12" id="KW-1133">Transmembrane helix</keyword>
<keyword evidence="2" id="KW-0716">Sensory transduction</keyword>
<reference evidence="13" key="1">
    <citation type="submission" date="2021-04" db="EMBL/GenBank/DDBJ databases">
        <authorList>
            <person name="Chebbi M.A.C M."/>
        </authorList>
    </citation>
    <scope>NUCLEOTIDE SEQUENCE</scope>
</reference>
<evidence type="ECO:0000256" key="8">
    <source>
        <dbReference type="ARBA" id="ARBA00023224"/>
    </source>
</evidence>
<dbReference type="GO" id="GO:0005886">
    <property type="term" value="C:plasma membrane"/>
    <property type="evidence" value="ECO:0007669"/>
    <property type="project" value="TreeGrafter"/>
</dbReference>
<keyword evidence="8" id="KW-0807">Transducer</keyword>